<dbReference type="Pfam" id="PF02194">
    <property type="entry name" value="PXA"/>
    <property type="match status" value="1"/>
</dbReference>
<feature type="domain" description="PXA" evidence="4">
    <location>
        <begin position="111"/>
        <end position="301"/>
    </location>
</feature>
<evidence type="ECO:0008006" key="7">
    <source>
        <dbReference type="Google" id="ProtNLM"/>
    </source>
</evidence>
<dbReference type="EMBL" id="KB201891">
    <property type="protein sequence ID" value="ESO93531.1"/>
    <property type="molecule type" value="Genomic_DNA"/>
</dbReference>
<feature type="region of interest" description="Disordered" evidence="2">
    <location>
        <begin position="303"/>
        <end position="325"/>
    </location>
</feature>
<dbReference type="Proteomes" id="UP000030746">
    <property type="component" value="Unassembled WGS sequence"/>
</dbReference>
<keyword evidence="6" id="KW-1185">Reference proteome</keyword>
<dbReference type="SUPFAM" id="SSF64268">
    <property type="entry name" value="PX domain"/>
    <property type="match status" value="1"/>
</dbReference>
<evidence type="ECO:0000256" key="2">
    <source>
        <dbReference type="SAM" id="MobiDB-lite"/>
    </source>
</evidence>
<dbReference type="KEGG" id="lgi:LOTGIDRAFT_232606"/>
<dbReference type="SMART" id="SM00313">
    <property type="entry name" value="PXA"/>
    <property type="match status" value="1"/>
</dbReference>
<dbReference type="SMART" id="SM00312">
    <property type="entry name" value="PX"/>
    <property type="match status" value="1"/>
</dbReference>
<evidence type="ECO:0000313" key="6">
    <source>
        <dbReference type="Proteomes" id="UP000030746"/>
    </source>
</evidence>
<gene>
    <name evidence="5" type="ORF">LOTGIDRAFT_232606</name>
</gene>
<dbReference type="PROSITE" id="PS51207">
    <property type="entry name" value="PXA"/>
    <property type="match status" value="1"/>
</dbReference>
<feature type="region of interest" description="Disordered" evidence="2">
    <location>
        <begin position="761"/>
        <end position="780"/>
    </location>
</feature>
<dbReference type="RefSeq" id="XP_009055732.1">
    <property type="nucleotide sequence ID" value="XM_009057484.1"/>
</dbReference>
<accession>V4AJ30</accession>
<dbReference type="CTD" id="20248988"/>
<dbReference type="InterPro" id="IPR013937">
    <property type="entry name" value="Sorting_nexin_C"/>
</dbReference>
<sequence length="948" mass="108344">MLKKRLRKVSNSAMDLVNLSKYTSVQKILFGGGAMLILGFISGYWIALVLFSVSVVLGNYLIAYILKRNIPMKSDYLLSIAHSISNIVDLLNSNSTLLTFPRINNTQNRSISKVDEELKKLIDLINRDFIKSWFEVFSNEETFLNESQGLFIEASHNLKLRISRLSLLKCAKLFIDLYRKHLASYQVSKLTYMSLKEPKKRRGSQSTSETILRTSSIEEAFNLKFGFHFALKNSESESEFIQNVIKTIICNLLPENFIFCQGAQILVNEILFTKVILVLISKLSTPDFLYLCLIKLTSEHTELTNKNNSKNEQKGENSNVDHKGDNLREAEMDQDVFQDIHDEETENTNINQSDTSKLNSADVKTGCGTSDDFQIPLTMIKSGTPLIRVQDVDSEEGGGNSLDTKSLSNEISECNDHELKNIDKDFNSSTEIYHDVNDSDEMSSEHDDNDVNKRLENLIRKSQEIEDKGTFYLDEDSKSDNSSLEGLIIESPGVEFNPLIEMSDGIEVIDSSLIFQGVSIADTETVAEYRSQNHYTLYIVQFEAMYFSDSGPVVKTGKVKRRFREFVNLNSRLESSTYYKNLLKDVKGPKRWQNLPFKNMDKENVEYRRIFLEQFLKSLIEIEAICNGPELREFLAYEGDSHIAFVKKPAEITVPRIDKMLARTVSGMFDKIKSLPGLSQDMISGIVRRENSVDKKLNENTQELDKIDVDVDTQDSPYPNQLDKFIYQRGCGTTVTRHQTPEGEKKTAELRLDMLSKLPRLPCDGSESPDSPLEKELSIETKSERNSPLCESVLNLMVQLGEGHDLWICRQRVLTVIKISLGRAIDRFLQDQLGRVTTEDQWEYYLSLIREIIWPNGKLADEFPPIKTELEKEVTKQKAKDCLLEFFPGWFKQIVGLDEMEHGVDQIIQSLQHEKLNKQFLFLLIETLMEEIFPEIDSAQLQSSILSS</sequence>
<dbReference type="Gene3D" id="3.30.1520.10">
    <property type="entry name" value="Phox-like domain"/>
    <property type="match status" value="1"/>
</dbReference>
<evidence type="ECO:0000259" key="3">
    <source>
        <dbReference type="PROSITE" id="PS50195"/>
    </source>
</evidence>
<dbReference type="PANTHER" id="PTHR22775">
    <property type="entry name" value="SORTING NEXIN"/>
    <property type="match status" value="1"/>
</dbReference>
<name>V4AJ30_LOTGI</name>
<dbReference type="OMA" id="FILLENC"/>
<feature type="domain" description="PX" evidence="3">
    <location>
        <begin position="516"/>
        <end position="642"/>
    </location>
</feature>
<dbReference type="OrthoDB" id="5582218at2759"/>
<organism evidence="5 6">
    <name type="scientific">Lottia gigantea</name>
    <name type="common">Giant owl limpet</name>
    <dbReference type="NCBI Taxonomy" id="225164"/>
    <lineage>
        <taxon>Eukaryota</taxon>
        <taxon>Metazoa</taxon>
        <taxon>Spiralia</taxon>
        <taxon>Lophotrochozoa</taxon>
        <taxon>Mollusca</taxon>
        <taxon>Gastropoda</taxon>
        <taxon>Patellogastropoda</taxon>
        <taxon>Lottioidea</taxon>
        <taxon>Lottiidae</taxon>
        <taxon>Lottia</taxon>
    </lineage>
</organism>
<protein>
    <recommendedName>
        <fullName evidence="7">PX domain-containing protein</fullName>
    </recommendedName>
</protein>
<dbReference type="InterPro" id="IPR001683">
    <property type="entry name" value="PX_dom"/>
</dbReference>
<dbReference type="PANTHER" id="PTHR22775:SF31">
    <property type="entry name" value="SORTING NEXIN-19"/>
    <property type="match status" value="1"/>
</dbReference>
<dbReference type="Pfam" id="PF00787">
    <property type="entry name" value="PX"/>
    <property type="match status" value="1"/>
</dbReference>
<dbReference type="Pfam" id="PF08628">
    <property type="entry name" value="Nexin_C"/>
    <property type="match status" value="1"/>
</dbReference>
<evidence type="ECO:0000259" key="4">
    <source>
        <dbReference type="PROSITE" id="PS51207"/>
    </source>
</evidence>
<dbReference type="AlphaFoldDB" id="V4AJ30"/>
<dbReference type="GeneID" id="20248988"/>
<comment type="similarity">
    <text evidence="1">Belongs to the sorting nexin family.</text>
</comment>
<dbReference type="InterPro" id="IPR036871">
    <property type="entry name" value="PX_dom_sf"/>
</dbReference>
<dbReference type="GO" id="GO:0035091">
    <property type="term" value="F:phosphatidylinositol binding"/>
    <property type="evidence" value="ECO:0007669"/>
    <property type="project" value="InterPro"/>
</dbReference>
<evidence type="ECO:0000256" key="1">
    <source>
        <dbReference type="ARBA" id="ARBA00010883"/>
    </source>
</evidence>
<dbReference type="PROSITE" id="PS50195">
    <property type="entry name" value="PX"/>
    <property type="match status" value="1"/>
</dbReference>
<dbReference type="InterPro" id="IPR003114">
    <property type="entry name" value="Phox_assoc"/>
</dbReference>
<dbReference type="HOGENOM" id="CLU_012033_0_0_1"/>
<reference evidence="5 6" key="1">
    <citation type="journal article" date="2013" name="Nature">
        <title>Insights into bilaterian evolution from three spiralian genomes.</title>
        <authorList>
            <person name="Simakov O."/>
            <person name="Marletaz F."/>
            <person name="Cho S.J."/>
            <person name="Edsinger-Gonzales E."/>
            <person name="Havlak P."/>
            <person name="Hellsten U."/>
            <person name="Kuo D.H."/>
            <person name="Larsson T."/>
            <person name="Lv J."/>
            <person name="Arendt D."/>
            <person name="Savage R."/>
            <person name="Osoegawa K."/>
            <person name="de Jong P."/>
            <person name="Grimwood J."/>
            <person name="Chapman J.A."/>
            <person name="Shapiro H."/>
            <person name="Aerts A."/>
            <person name="Otillar R.P."/>
            <person name="Terry A.Y."/>
            <person name="Boore J.L."/>
            <person name="Grigoriev I.V."/>
            <person name="Lindberg D.R."/>
            <person name="Seaver E.C."/>
            <person name="Weisblat D.A."/>
            <person name="Putnam N.H."/>
            <person name="Rokhsar D.S."/>
        </authorList>
    </citation>
    <scope>NUCLEOTIDE SEQUENCE [LARGE SCALE GENOMIC DNA]</scope>
</reference>
<proteinExistence type="inferred from homology"/>
<evidence type="ECO:0000313" key="5">
    <source>
        <dbReference type="EMBL" id="ESO93531.1"/>
    </source>
</evidence>